<protein>
    <recommendedName>
        <fullName evidence="2">Histidine--tRNA ligase</fullName>
    </recommendedName>
</protein>
<evidence type="ECO:0000256" key="1">
    <source>
        <dbReference type="ARBA" id="ARBA00011738"/>
    </source>
</evidence>
<gene>
    <name evidence="5" type="ORF">SAMN04515678_101262</name>
</gene>
<dbReference type="EMBL" id="FOMS01000001">
    <property type="protein sequence ID" value="SFD48152.1"/>
    <property type="molecule type" value="Genomic_DNA"/>
</dbReference>
<dbReference type="GO" id="GO:0016757">
    <property type="term" value="F:glycosyltransferase activity"/>
    <property type="evidence" value="ECO:0007669"/>
    <property type="project" value="UniProtKB-KW"/>
</dbReference>
<dbReference type="SUPFAM" id="SSF55681">
    <property type="entry name" value="Class II aaRS and biotin synthetases"/>
    <property type="match status" value="1"/>
</dbReference>
<name>A0A1I1SPA7_9RHOB</name>
<dbReference type="InterPro" id="IPR004516">
    <property type="entry name" value="HisRS/HisZ"/>
</dbReference>
<dbReference type="InterPro" id="IPR041715">
    <property type="entry name" value="HisRS-like_core"/>
</dbReference>
<dbReference type="RefSeq" id="WP_149754071.1">
    <property type="nucleotide sequence ID" value="NZ_FOMS01000001.1"/>
</dbReference>
<accession>A0A1I1SPA7</accession>
<comment type="subunit">
    <text evidence="1">Homodimer.</text>
</comment>
<dbReference type="PANTHER" id="PTHR43707">
    <property type="entry name" value="HISTIDYL-TRNA SYNTHETASE"/>
    <property type="match status" value="1"/>
</dbReference>
<dbReference type="GO" id="GO:0004821">
    <property type="term" value="F:histidine-tRNA ligase activity"/>
    <property type="evidence" value="ECO:0007669"/>
    <property type="project" value="TreeGrafter"/>
</dbReference>
<dbReference type="NCBIfam" id="NF008952">
    <property type="entry name" value="PRK12295.1-5"/>
    <property type="match status" value="1"/>
</dbReference>
<proteinExistence type="predicted"/>
<reference evidence="5 6" key="1">
    <citation type="submission" date="2016-10" db="EMBL/GenBank/DDBJ databases">
        <authorList>
            <person name="Varghese N."/>
            <person name="Submissions S."/>
        </authorList>
    </citation>
    <scope>NUCLEOTIDE SEQUENCE [LARGE SCALE GENOMIC DNA]</scope>
    <source>
        <strain evidence="6">YIM D21,KCTC 23444,ACCC 10710</strain>
    </source>
</reference>
<feature type="binding site" evidence="3">
    <location>
        <begin position="64"/>
        <end position="66"/>
    </location>
    <ligand>
        <name>L-histidine</name>
        <dbReference type="ChEBI" id="CHEBI:57595"/>
    </ligand>
</feature>
<dbReference type="GO" id="GO:0006427">
    <property type="term" value="P:histidyl-tRNA aminoacylation"/>
    <property type="evidence" value="ECO:0007669"/>
    <property type="project" value="TreeGrafter"/>
</dbReference>
<evidence type="ECO:0000259" key="4">
    <source>
        <dbReference type="PROSITE" id="PS50862"/>
    </source>
</evidence>
<dbReference type="Pfam" id="PF13393">
    <property type="entry name" value="tRNA-synt_His"/>
    <property type="match status" value="2"/>
</dbReference>
<evidence type="ECO:0000256" key="2">
    <source>
        <dbReference type="ARBA" id="ARBA00017399"/>
    </source>
</evidence>
<feature type="binding site" evidence="3">
    <location>
        <begin position="303"/>
        <end position="304"/>
    </location>
    <ligand>
        <name>L-histidine</name>
        <dbReference type="ChEBI" id="CHEBI:57595"/>
    </ligand>
</feature>
<dbReference type="PANTHER" id="PTHR43707:SF1">
    <property type="entry name" value="HISTIDINE--TRNA LIGASE, MITOCHONDRIAL-RELATED"/>
    <property type="match status" value="1"/>
</dbReference>
<feature type="binding site" evidence="3">
    <location>
        <position position="105"/>
    </location>
    <ligand>
        <name>L-histidine</name>
        <dbReference type="ChEBI" id="CHEBI:57595"/>
    </ligand>
</feature>
<dbReference type="InterPro" id="IPR045864">
    <property type="entry name" value="aa-tRNA-synth_II/BPL/LPL"/>
</dbReference>
<dbReference type="GO" id="GO:0005737">
    <property type="term" value="C:cytoplasm"/>
    <property type="evidence" value="ECO:0007669"/>
    <property type="project" value="InterPro"/>
</dbReference>
<feature type="binding site" evidence="3">
    <location>
        <position position="109"/>
    </location>
    <ligand>
        <name>L-histidine</name>
        <dbReference type="ChEBI" id="CHEBI:57595"/>
    </ligand>
</feature>
<feature type="domain" description="Aminoacyl-transfer RNA synthetases class-II family profile" evidence="4">
    <location>
        <begin position="9"/>
        <end position="271"/>
    </location>
</feature>
<dbReference type="InterPro" id="IPR006195">
    <property type="entry name" value="aa-tRNA-synth_II"/>
</dbReference>
<evidence type="ECO:0000313" key="6">
    <source>
        <dbReference type="Proteomes" id="UP000325289"/>
    </source>
</evidence>
<keyword evidence="6" id="KW-1185">Reference proteome</keyword>
<dbReference type="Gene3D" id="3.30.930.10">
    <property type="entry name" value="Bira Bifunctional Protein, Domain 2"/>
    <property type="match status" value="1"/>
</dbReference>
<feature type="binding site" evidence="3">
    <location>
        <position position="91"/>
    </location>
    <ligand>
        <name>L-histidine</name>
        <dbReference type="ChEBI" id="CHEBI:57595"/>
    </ligand>
</feature>
<organism evidence="5 6">
    <name type="scientific">Roseivivax sediminis</name>
    <dbReference type="NCBI Taxonomy" id="936889"/>
    <lineage>
        <taxon>Bacteria</taxon>
        <taxon>Pseudomonadati</taxon>
        <taxon>Pseudomonadota</taxon>
        <taxon>Alphaproteobacteria</taxon>
        <taxon>Rhodobacterales</taxon>
        <taxon>Roseobacteraceae</taxon>
        <taxon>Roseivivax</taxon>
    </lineage>
</organism>
<sequence>MTHGPARDLAAALCARYEAAGAMPVDCAILQPAETLLDLYGEEIRARAYVTQDPARGELMLRPDFTVPVVERHMRGGAEPARYCYTGEVFRRQEEHPERASEYIQAGYEVFDRADPEAADAEVFALFADLLKDYPVRAATGDIGVLTAAVTGLRTSERRRAALLRHLWRPRRFRALIERFAGRTPVPPTRTALLASADPLAGAAPLIGLRGEDEIRERIVALHEDAAEPPISAEEVAHLDALLKVSETCPFALERLRDLAIDLPSIGPAVERLARRCDALAARGVDVDALGFEAAYGRTSMEYYDGFVFGFASTVRADLPPVATGGRYDALTARLGGGARIPAVGGVIRPDLLLAIGEEGA</sequence>
<dbReference type="Proteomes" id="UP000325289">
    <property type="component" value="Unassembled WGS sequence"/>
</dbReference>
<evidence type="ECO:0000256" key="3">
    <source>
        <dbReference type="PIRSR" id="PIRSR001549-1"/>
    </source>
</evidence>
<keyword evidence="5" id="KW-0808">Transferase</keyword>
<dbReference type="PIRSF" id="PIRSF001549">
    <property type="entry name" value="His-tRNA_synth"/>
    <property type="match status" value="1"/>
</dbReference>
<feature type="binding site" evidence="3">
    <location>
        <position position="298"/>
    </location>
    <ligand>
        <name>L-histidine</name>
        <dbReference type="ChEBI" id="CHEBI:57595"/>
    </ligand>
</feature>
<dbReference type="AlphaFoldDB" id="A0A1I1SPA7"/>
<evidence type="ECO:0000313" key="5">
    <source>
        <dbReference type="EMBL" id="SFD48152.1"/>
    </source>
</evidence>
<keyword evidence="5" id="KW-0328">Glycosyltransferase</keyword>
<dbReference type="OrthoDB" id="9797914at2"/>
<dbReference type="PROSITE" id="PS50862">
    <property type="entry name" value="AA_TRNA_LIGASE_II"/>
    <property type="match status" value="1"/>
</dbReference>